<proteinExistence type="predicted"/>
<dbReference type="eggNOG" id="ENOG502ZIF0">
    <property type="taxonomic scope" value="Bacteria"/>
</dbReference>
<dbReference type="STRING" id="2045.KR76_14550"/>
<accession>A0A0A1DM82</accession>
<evidence type="ECO:0000256" key="1">
    <source>
        <dbReference type="SAM" id="Phobius"/>
    </source>
</evidence>
<reference evidence="2 3" key="1">
    <citation type="journal article" date="2015" name="Genome Announc.">
        <title>Complete Genome Sequence of Steroid-Transforming Nocardioides simplex VKM Ac-2033D.</title>
        <authorList>
            <person name="Shtratnikova V.Y."/>
            <person name="Schelkunov M.I."/>
            <person name="Pekov Y.A."/>
            <person name="Fokina V.V."/>
            <person name="Logacheva M.D."/>
            <person name="Sokolov S.L."/>
            <person name="Bragin E.Y."/>
            <person name="Ashapkin V.V."/>
            <person name="Donova M.V."/>
        </authorList>
    </citation>
    <scope>NUCLEOTIDE SEQUENCE [LARGE SCALE GENOMIC DNA]</scope>
    <source>
        <strain evidence="2 3">VKM Ac-2033D</strain>
    </source>
</reference>
<dbReference type="KEGG" id="psim:KR76_14550"/>
<dbReference type="AlphaFoldDB" id="A0A0A1DM82"/>
<evidence type="ECO:0000313" key="2">
    <source>
        <dbReference type="EMBL" id="AIY17673.1"/>
    </source>
</evidence>
<evidence type="ECO:0000313" key="3">
    <source>
        <dbReference type="Proteomes" id="UP000030300"/>
    </source>
</evidence>
<keyword evidence="1" id="KW-0812">Transmembrane</keyword>
<dbReference type="Proteomes" id="UP000030300">
    <property type="component" value="Chromosome"/>
</dbReference>
<dbReference type="EMBL" id="CP009896">
    <property type="protein sequence ID" value="AIY17673.1"/>
    <property type="molecule type" value="Genomic_DNA"/>
</dbReference>
<sequence length="135" mass="14215">MVAAVVLGLCALVLVAVGAVEWHDRNLPRHWGTFTETSTVCDGGPRRGCTVTGTWVSEDGSMVKADIELDGTVEPGRSVRAVYQPGGGRGDDADNIVHTAPWANAGLWVPFVLAVAVAVGAWRVGRRSPQVLPAE</sequence>
<gene>
    <name evidence="2" type="ORF">KR76_14550</name>
</gene>
<evidence type="ECO:0008006" key="4">
    <source>
        <dbReference type="Google" id="ProtNLM"/>
    </source>
</evidence>
<keyword evidence="1" id="KW-0472">Membrane</keyword>
<feature type="transmembrane region" description="Helical" evidence="1">
    <location>
        <begin position="107"/>
        <end position="125"/>
    </location>
</feature>
<dbReference type="HOGENOM" id="CLU_1883600_0_0_11"/>
<keyword evidence="3" id="KW-1185">Reference proteome</keyword>
<protein>
    <recommendedName>
        <fullName evidence="4">DUF3592 domain-containing protein</fullName>
    </recommendedName>
</protein>
<keyword evidence="1" id="KW-1133">Transmembrane helix</keyword>
<organism evidence="2 3">
    <name type="scientific">Nocardioides simplex</name>
    <name type="common">Arthrobacter simplex</name>
    <dbReference type="NCBI Taxonomy" id="2045"/>
    <lineage>
        <taxon>Bacteria</taxon>
        <taxon>Bacillati</taxon>
        <taxon>Actinomycetota</taxon>
        <taxon>Actinomycetes</taxon>
        <taxon>Propionibacteriales</taxon>
        <taxon>Nocardioidaceae</taxon>
        <taxon>Pimelobacter</taxon>
    </lineage>
</organism>
<name>A0A0A1DM82_NOCSI</name>